<dbReference type="Proteomes" id="UP001601992">
    <property type="component" value="Unassembled WGS sequence"/>
</dbReference>
<dbReference type="EMBL" id="JBIAQY010000005">
    <property type="protein sequence ID" value="MFF3569781.1"/>
    <property type="molecule type" value="Genomic_DNA"/>
</dbReference>
<dbReference type="InterPro" id="IPR017850">
    <property type="entry name" value="Alkaline_phosphatase_core_sf"/>
</dbReference>
<dbReference type="GO" id="GO:0016787">
    <property type="term" value="F:hydrolase activity"/>
    <property type="evidence" value="ECO:0007669"/>
    <property type="project" value="UniProtKB-KW"/>
</dbReference>
<sequence length="324" mass="34510">MTTVPESPTGLTADRAGLDSDPVGPAPDRAGVDSDPVGLAPDRAGPDSIPADLDPDMNEVVGRDDLLLLTLDTLRYDVAAELADAGELPTLSAHLPGGRWQRRHAPGNFTYASHQAIFAGFLPTPAAPGPHPRLFAAQFAGSETTAERTFVFDAPDLVTALAGQGYHTVCIGGVGFFNKQGALGSALPGLFAESHWEPEFSVASPTSFEAQVACAEKVVAGLPPQQRVLLFLNASALHQPNWFHLPGATRDAGDTRITHAAALRYIDQHVGRLFDVMRSRRRCFAIVCSDHGTAYGDGGYTGHRLGHESVWTVPYGHFFLEPSP</sequence>
<dbReference type="InterPro" id="IPR047838">
    <property type="entry name" value="STM4013-like"/>
</dbReference>
<organism evidence="2 3">
    <name type="scientific">Nocardia jiangxiensis</name>
    <dbReference type="NCBI Taxonomy" id="282685"/>
    <lineage>
        <taxon>Bacteria</taxon>
        <taxon>Bacillati</taxon>
        <taxon>Actinomycetota</taxon>
        <taxon>Actinomycetes</taxon>
        <taxon>Mycobacteriales</taxon>
        <taxon>Nocardiaceae</taxon>
        <taxon>Nocardia</taxon>
    </lineage>
</organism>
<feature type="region of interest" description="Disordered" evidence="1">
    <location>
        <begin position="1"/>
        <end position="57"/>
    </location>
</feature>
<feature type="compositionally biased region" description="Polar residues" evidence="1">
    <location>
        <begin position="1"/>
        <end position="10"/>
    </location>
</feature>
<evidence type="ECO:0000256" key="1">
    <source>
        <dbReference type="SAM" id="MobiDB-lite"/>
    </source>
</evidence>
<evidence type="ECO:0000313" key="3">
    <source>
        <dbReference type="Proteomes" id="UP001601992"/>
    </source>
</evidence>
<comment type="caution">
    <text evidence="2">The sequence shown here is derived from an EMBL/GenBank/DDBJ whole genome shotgun (WGS) entry which is preliminary data.</text>
</comment>
<evidence type="ECO:0000313" key="2">
    <source>
        <dbReference type="EMBL" id="MFF3569781.1"/>
    </source>
</evidence>
<accession>A0ABW6S3N8</accession>
<dbReference type="SUPFAM" id="SSF53649">
    <property type="entry name" value="Alkaline phosphatase-like"/>
    <property type="match status" value="1"/>
</dbReference>
<dbReference type="Gene3D" id="3.40.720.10">
    <property type="entry name" value="Alkaline Phosphatase, subunit A"/>
    <property type="match status" value="1"/>
</dbReference>
<protein>
    <submittedName>
        <fullName evidence="2">STM4013/SEN3800 family hydrolase</fullName>
    </submittedName>
</protein>
<proteinExistence type="predicted"/>
<keyword evidence="3" id="KW-1185">Reference proteome</keyword>
<gene>
    <name evidence="2" type="ORF">ACFYXQ_18570</name>
</gene>
<dbReference type="NCBIfam" id="NF038075">
    <property type="entry name" value="fam_STM4013"/>
    <property type="match status" value="1"/>
</dbReference>
<name>A0ABW6S3N8_9NOCA</name>
<dbReference type="RefSeq" id="WP_245567635.1">
    <property type="nucleotide sequence ID" value="NZ_JBIAQY010000005.1"/>
</dbReference>
<keyword evidence="2" id="KW-0378">Hydrolase</keyword>
<reference evidence="2 3" key="1">
    <citation type="submission" date="2024-10" db="EMBL/GenBank/DDBJ databases">
        <title>The Natural Products Discovery Center: Release of the First 8490 Sequenced Strains for Exploring Actinobacteria Biosynthetic Diversity.</title>
        <authorList>
            <person name="Kalkreuter E."/>
            <person name="Kautsar S.A."/>
            <person name="Yang D."/>
            <person name="Bader C.D."/>
            <person name="Teijaro C.N."/>
            <person name="Fluegel L."/>
            <person name="Davis C.M."/>
            <person name="Simpson J.R."/>
            <person name="Lauterbach L."/>
            <person name="Steele A.D."/>
            <person name="Gui C."/>
            <person name="Meng S."/>
            <person name="Li G."/>
            <person name="Viehrig K."/>
            <person name="Ye F."/>
            <person name="Su P."/>
            <person name="Kiefer A.F."/>
            <person name="Nichols A."/>
            <person name="Cepeda A.J."/>
            <person name="Yan W."/>
            <person name="Fan B."/>
            <person name="Jiang Y."/>
            <person name="Adhikari A."/>
            <person name="Zheng C.-J."/>
            <person name="Schuster L."/>
            <person name="Cowan T.M."/>
            <person name="Smanski M.J."/>
            <person name="Chevrette M.G."/>
            <person name="De Carvalho L.P.S."/>
            <person name="Shen B."/>
        </authorList>
    </citation>
    <scope>NUCLEOTIDE SEQUENCE [LARGE SCALE GENOMIC DNA]</scope>
    <source>
        <strain evidence="2 3">NPDC002593</strain>
    </source>
</reference>